<sequence>MESIKIIQNASPHQAYLKLFLHLQTKIIAVESFQDYICKDEEFFKQMLTDLENSDISRFAAQTLLFIQNWELPTILQQTLCKVLYDDCPEAFAILLQNKCDQKLIKSMASQLVRRDFNESILMFCSQIDPDNLILKNHAKNILARKQSQTLFAQQMLKLSLSNQDLVYKQILTVFEKYVNKSINFDAQELNILSQCLDFQPQSVFIDYILDQNDQMLLKQLLLIQPSSIQYIKMKFQMNQKYKQLNNFTDQLILTETNQQFSFKPIVDKYSEVYLVQYVEVNQMLLQLKPEFKQMINLVPYNRRALDVLTELNTTPNFATLRNILGCIPTAFTQLKSNNALEKLLRTVEEQQNQIQEVIESEIDPTVIYLTLALLNPLTCDLAKDKLQLHPHFVEYFALYNEFLGTAHIDDLNSSDYLTPVITKEYQPSPEIDLRRIIEFKTDSEFFMSPEYQQINHILSSSSQISQFRSAILDLFELEFTDFKIGFFDTACKGAQTVLLQFLLKTIDPKNAFQSSFLVRFFRSRQILNQMFTDKQYIRKLVILNLLGEIELFQQFETHQYYILDANQRKFAQTTFQSDEKEAQKVEFDFYALKTEVEDIAKVMPILVQTDPDAVCQIILGGNQINGNVDNTTLNNEFLNNALALKAKSLENLLENQSLFYSLTLALQQAPSSERSVSLANQLLEHLQTTFIAKTTLSVQFLKDLVLFDALLVTASAAPLKIKTGILTFLPVFQNADLSTPLQQRCAEFFIKVIGRYIRLLQNEKLVSQNLMQVVGCFANKLVETDYPLTVEHFEQLLGNTLRFEYPEALDMKNVLLIYSVSQSSLKQENIKFLVKLLVVYFKQKTVTFEQTQFVVNQLQAYNKWIPTLAHEFCDLLLQLNGRVSNAFAQNLQLSKQFILLLKLCFQELYFAVKNKSTNSAQQYQNAYLLLMQYDLQFILDNKMIAGRQNNQTKFTAMLSMSLQIHYQEDVLYQFLKMSKSAAAFLVELLEDSELCNVIINQLGSTKSMYIMQTLIKNYFSDNQMLFHAVLTKLLEKPNCEPVYLDLIALIAQKLTDYEGDYQFNCQNVVNTQKFLIDNYSNMNCQQQTASLIFISFTLTKYSLFIIDFAIKVSQNLDYQQSHIDKIQLAFLCHVRNLMGDDRRKSDVLPAGLLKYSYGRWNCFFLFTM</sequence>
<evidence type="ECO:0000313" key="1">
    <source>
        <dbReference type="EMBL" id="CAI9931163.1"/>
    </source>
</evidence>
<comment type="caution">
    <text evidence="1">The sequence shown here is derived from an EMBL/GenBank/DDBJ whole genome shotgun (WGS) entry which is preliminary data.</text>
</comment>
<dbReference type="Proteomes" id="UP001642409">
    <property type="component" value="Unassembled WGS sequence"/>
</dbReference>
<reference evidence="1" key="1">
    <citation type="submission" date="2023-06" db="EMBL/GenBank/DDBJ databases">
        <authorList>
            <person name="Kurt Z."/>
        </authorList>
    </citation>
    <scope>NUCLEOTIDE SEQUENCE</scope>
</reference>
<accession>A0AA86P3V3</accession>
<proteinExistence type="predicted"/>
<organism evidence="1">
    <name type="scientific">Hexamita inflata</name>
    <dbReference type="NCBI Taxonomy" id="28002"/>
    <lineage>
        <taxon>Eukaryota</taxon>
        <taxon>Metamonada</taxon>
        <taxon>Diplomonadida</taxon>
        <taxon>Hexamitidae</taxon>
        <taxon>Hexamitinae</taxon>
        <taxon>Hexamita</taxon>
    </lineage>
</organism>
<keyword evidence="3" id="KW-1185">Reference proteome</keyword>
<dbReference type="AlphaFoldDB" id="A0AA86P3V3"/>
<gene>
    <name evidence="1" type="ORF">HINF_LOCUS18808</name>
    <name evidence="2" type="ORF">HINF_LOCUS68658</name>
</gene>
<name>A0AA86P3V3_9EUKA</name>
<evidence type="ECO:0000313" key="3">
    <source>
        <dbReference type="Proteomes" id="UP001642409"/>
    </source>
</evidence>
<protein>
    <submittedName>
        <fullName evidence="1">Uncharacterized protein</fullName>
    </submittedName>
</protein>
<dbReference type="EMBL" id="CATOUU010000472">
    <property type="protein sequence ID" value="CAI9931163.1"/>
    <property type="molecule type" value="Genomic_DNA"/>
</dbReference>
<reference evidence="2 3" key="2">
    <citation type="submission" date="2024-07" db="EMBL/GenBank/DDBJ databases">
        <authorList>
            <person name="Akdeniz Z."/>
        </authorList>
    </citation>
    <scope>NUCLEOTIDE SEQUENCE [LARGE SCALE GENOMIC DNA]</scope>
</reference>
<evidence type="ECO:0000313" key="2">
    <source>
        <dbReference type="EMBL" id="CAL6096916.1"/>
    </source>
</evidence>
<dbReference type="EMBL" id="CAXDID020000489">
    <property type="protein sequence ID" value="CAL6096916.1"/>
    <property type="molecule type" value="Genomic_DNA"/>
</dbReference>